<evidence type="ECO:0000313" key="3">
    <source>
        <dbReference type="EMBL" id="CAB3379530.1"/>
    </source>
</evidence>
<dbReference type="PROSITE" id="PS01009">
    <property type="entry name" value="CRISP_1"/>
    <property type="match status" value="1"/>
</dbReference>
<evidence type="ECO:0000313" key="4">
    <source>
        <dbReference type="Proteomes" id="UP000494165"/>
    </source>
</evidence>
<comment type="caution">
    <text evidence="3">The sequence shown here is derived from an EMBL/GenBank/DDBJ whole genome shotgun (WGS) entry which is preliminary data.</text>
</comment>
<name>A0A8S1DFI3_9INSE</name>
<keyword evidence="1" id="KW-0732">Signal</keyword>
<dbReference type="PANTHER" id="PTHR10334">
    <property type="entry name" value="CYSTEINE-RICH SECRETORY PROTEIN-RELATED"/>
    <property type="match status" value="1"/>
</dbReference>
<feature type="chain" id="PRO_5035945296" description="SCP domain-containing protein" evidence="1">
    <location>
        <begin position="20"/>
        <end position="194"/>
    </location>
</feature>
<dbReference type="SMART" id="SM00198">
    <property type="entry name" value="SCP"/>
    <property type="match status" value="1"/>
</dbReference>
<dbReference type="InterPro" id="IPR001283">
    <property type="entry name" value="CRISP-related"/>
</dbReference>
<protein>
    <recommendedName>
        <fullName evidence="2">SCP domain-containing protein</fullName>
    </recommendedName>
</protein>
<gene>
    <name evidence="3" type="ORF">CLODIP_2_CD15900</name>
</gene>
<dbReference type="Pfam" id="PF00188">
    <property type="entry name" value="CAP"/>
    <property type="match status" value="1"/>
</dbReference>
<feature type="signal peptide" evidence="1">
    <location>
        <begin position="1"/>
        <end position="19"/>
    </location>
</feature>
<dbReference type="InterPro" id="IPR014044">
    <property type="entry name" value="CAP_dom"/>
</dbReference>
<dbReference type="PRINTS" id="PR00838">
    <property type="entry name" value="V5ALLERGEN"/>
</dbReference>
<sequence>MSVKLLIYLCVAFSPLISGLSDGERSDIVNSHNGYRANVRPEAADMLDMTYHAAAEKTAQSWASQCKKLTHDSFANMKDSKYGYCGQNIFVSSAQMPWTKAVEAWHSEVSQFTYNSTQNNFADIGHYTQVVWATSHKVGCGYAKCRDARGVFHNYVCNYCPAGNFQGQINTPYKQGKKCSACPESCLPNGLCTP</sequence>
<dbReference type="InterPro" id="IPR035940">
    <property type="entry name" value="CAP_sf"/>
</dbReference>
<dbReference type="OrthoDB" id="337038at2759"/>
<dbReference type="EMBL" id="CADEPI010000188">
    <property type="protein sequence ID" value="CAB3379530.1"/>
    <property type="molecule type" value="Genomic_DNA"/>
</dbReference>
<feature type="domain" description="SCP" evidence="2">
    <location>
        <begin position="23"/>
        <end position="167"/>
    </location>
</feature>
<evidence type="ECO:0000256" key="1">
    <source>
        <dbReference type="SAM" id="SignalP"/>
    </source>
</evidence>
<dbReference type="InterPro" id="IPR018244">
    <property type="entry name" value="Allrgn_V5/Tpx1_CS"/>
</dbReference>
<accession>A0A8S1DFI3</accession>
<keyword evidence="4" id="KW-1185">Reference proteome</keyword>
<proteinExistence type="predicted"/>
<reference evidence="3 4" key="1">
    <citation type="submission" date="2020-04" db="EMBL/GenBank/DDBJ databases">
        <authorList>
            <person name="Alioto T."/>
            <person name="Alioto T."/>
            <person name="Gomez Garrido J."/>
        </authorList>
    </citation>
    <scope>NUCLEOTIDE SEQUENCE [LARGE SCALE GENOMIC DNA]</scope>
</reference>
<dbReference type="InterPro" id="IPR002413">
    <property type="entry name" value="V5_allergen-like"/>
</dbReference>
<dbReference type="Proteomes" id="UP000494165">
    <property type="component" value="Unassembled WGS sequence"/>
</dbReference>
<evidence type="ECO:0000259" key="2">
    <source>
        <dbReference type="SMART" id="SM00198"/>
    </source>
</evidence>
<organism evidence="3 4">
    <name type="scientific">Cloeon dipterum</name>
    <dbReference type="NCBI Taxonomy" id="197152"/>
    <lineage>
        <taxon>Eukaryota</taxon>
        <taxon>Metazoa</taxon>
        <taxon>Ecdysozoa</taxon>
        <taxon>Arthropoda</taxon>
        <taxon>Hexapoda</taxon>
        <taxon>Insecta</taxon>
        <taxon>Pterygota</taxon>
        <taxon>Palaeoptera</taxon>
        <taxon>Ephemeroptera</taxon>
        <taxon>Pisciforma</taxon>
        <taxon>Baetidae</taxon>
        <taxon>Cloeon</taxon>
    </lineage>
</organism>
<dbReference type="GO" id="GO:0005576">
    <property type="term" value="C:extracellular region"/>
    <property type="evidence" value="ECO:0007669"/>
    <property type="project" value="InterPro"/>
</dbReference>
<dbReference type="PRINTS" id="PR00837">
    <property type="entry name" value="V5TPXLIKE"/>
</dbReference>
<dbReference type="SUPFAM" id="SSF55797">
    <property type="entry name" value="PR-1-like"/>
    <property type="match status" value="1"/>
</dbReference>
<dbReference type="Gene3D" id="3.40.33.10">
    <property type="entry name" value="CAP"/>
    <property type="match status" value="1"/>
</dbReference>
<dbReference type="AlphaFoldDB" id="A0A8S1DFI3"/>